<evidence type="ECO:0000313" key="8">
    <source>
        <dbReference type="EMBL" id="GFO46408.1"/>
    </source>
</evidence>
<keyword evidence="8" id="KW-0547">Nucleotide-binding</keyword>
<keyword evidence="9" id="KW-1185">Reference proteome</keyword>
<dbReference type="InterPro" id="IPR011527">
    <property type="entry name" value="ABC1_TM_dom"/>
</dbReference>
<dbReference type="PROSITE" id="PS50929">
    <property type="entry name" value="ABC_TM1F"/>
    <property type="match status" value="1"/>
</dbReference>
<accession>A0AAV4DQ01</accession>
<dbReference type="Proteomes" id="UP000735302">
    <property type="component" value="Unassembled WGS sequence"/>
</dbReference>
<gene>
    <name evidence="8" type="ORF">PoB_007291300</name>
</gene>
<sequence length="260" mass="29580">MVNADNPTHINGVNENGSVINNNPAKKIPDKRQLVDNLELPPKYSATNGADWSTAEDGDGEDENGNAPEPKAPKVGTLELFRFANKDDKLLIYVAVFCSIVHGVSYPAMVVLFAKAIEQFVNHGKFDRLLDRVPDFLHANNMSWSETRKHLEDFEPHCQQLHDFYNGTERLSCEVLDDDFDDVFEEIDKIALQFISIKRLYFVGGFIVICAAFGQIFIFILTSEKQIVRMRLAFYKNIMRQEMGWFDSNSCGEMTVKLTE</sequence>
<evidence type="ECO:0000256" key="2">
    <source>
        <dbReference type="ARBA" id="ARBA00022692"/>
    </source>
</evidence>
<dbReference type="SUPFAM" id="SSF90123">
    <property type="entry name" value="ABC transporter transmembrane region"/>
    <property type="match status" value="1"/>
</dbReference>
<evidence type="ECO:0000256" key="4">
    <source>
        <dbReference type="ARBA" id="ARBA00023136"/>
    </source>
</evidence>
<keyword evidence="8" id="KW-0067">ATP-binding</keyword>
<feature type="compositionally biased region" description="Acidic residues" evidence="5">
    <location>
        <begin position="54"/>
        <end position="64"/>
    </location>
</feature>
<dbReference type="PANTHER" id="PTHR24222:SF76">
    <property type="entry name" value="MYCOBACTIN IMPORT ATP-BINDING_PERMEASE PROTEIN IRTB"/>
    <property type="match status" value="1"/>
</dbReference>
<dbReference type="AlphaFoldDB" id="A0AAV4DQ01"/>
<comment type="subcellular location">
    <subcellularLocation>
        <location evidence="1">Membrane</location>
        <topology evidence="1">Multi-pass membrane protein</topology>
    </subcellularLocation>
</comment>
<dbReference type="InterPro" id="IPR039421">
    <property type="entry name" value="Type_1_exporter"/>
</dbReference>
<dbReference type="EMBL" id="BLXT01008183">
    <property type="protein sequence ID" value="GFO46408.1"/>
    <property type="molecule type" value="Genomic_DNA"/>
</dbReference>
<dbReference type="GO" id="GO:0005886">
    <property type="term" value="C:plasma membrane"/>
    <property type="evidence" value="ECO:0007669"/>
    <property type="project" value="TreeGrafter"/>
</dbReference>
<feature type="region of interest" description="Disordered" evidence="5">
    <location>
        <begin position="1"/>
        <end position="72"/>
    </location>
</feature>
<dbReference type="GO" id="GO:0005524">
    <property type="term" value="F:ATP binding"/>
    <property type="evidence" value="ECO:0007669"/>
    <property type="project" value="UniProtKB-KW"/>
</dbReference>
<feature type="transmembrane region" description="Helical" evidence="6">
    <location>
        <begin position="90"/>
        <end position="114"/>
    </location>
</feature>
<evidence type="ECO:0000256" key="3">
    <source>
        <dbReference type="ARBA" id="ARBA00022989"/>
    </source>
</evidence>
<reference evidence="8 9" key="1">
    <citation type="journal article" date="2021" name="Elife">
        <title>Chloroplast acquisition without the gene transfer in kleptoplastic sea slugs, Plakobranchus ocellatus.</title>
        <authorList>
            <person name="Maeda T."/>
            <person name="Takahashi S."/>
            <person name="Yoshida T."/>
            <person name="Shimamura S."/>
            <person name="Takaki Y."/>
            <person name="Nagai Y."/>
            <person name="Toyoda A."/>
            <person name="Suzuki Y."/>
            <person name="Arimoto A."/>
            <person name="Ishii H."/>
            <person name="Satoh N."/>
            <person name="Nishiyama T."/>
            <person name="Hasebe M."/>
            <person name="Maruyama T."/>
            <person name="Minagawa J."/>
            <person name="Obokata J."/>
            <person name="Shigenobu S."/>
        </authorList>
    </citation>
    <scope>NUCLEOTIDE SEQUENCE [LARGE SCALE GENOMIC DNA]</scope>
</reference>
<evidence type="ECO:0000256" key="6">
    <source>
        <dbReference type="SAM" id="Phobius"/>
    </source>
</evidence>
<evidence type="ECO:0000259" key="7">
    <source>
        <dbReference type="PROSITE" id="PS50929"/>
    </source>
</evidence>
<feature type="transmembrane region" description="Helical" evidence="6">
    <location>
        <begin position="200"/>
        <end position="221"/>
    </location>
</feature>
<keyword evidence="4 6" id="KW-0472">Membrane</keyword>
<dbReference type="Pfam" id="PF00664">
    <property type="entry name" value="ABC_membrane"/>
    <property type="match status" value="1"/>
</dbReference>
<proteinExistence type="predicted"/>
<evidence type="ECO:0000313" key="9">
    <source>
        <dbReference type="Proteomes" id="UP000735302"/>
    </source>
</evidence>
<dbReference type="PANTHER" id="PTHR24222">
    <property type="entry name" value="ABC TRANSPORTER B FAMILY"/>
    <property type="match status" value="1"/>
</dbReference>
<dbReference type="Gene3D" id="1.20.1560.10">
    <property type="entry name" value="ABC transporter type 1, transmembrane domain"/>
    <property type="match status" value="1"/>
</dbReference>
<evidence type="ECO:0000256" key="1">
    <source>
        <dbReference type="ARBA" id="ARBA00004141"/>
    </source>
</evidence>
<keyword evidence="2 6" id="KW-0812">Transmembrane</keyword>
<name>A0AAV4DQ01_9GAST</name>
<dbReference type="GO" id="GO:0140359">
    <property type="term" value="F:ABC-type transporter activity"/>
    <property type="evidence" value="ECO:0007669"/>
    <property type="project" value="InterPro"/>
</dbReference>
<feature type="compositionally biased region" description="Polar residues" evidence="5">
    <location>
        <begin position="1"/>
        <end position="24"/>
    </location>
</feature>
<dbReference type="InterPro" id="IPR036640">
    <property type="entry name" value="ABC1_TM_sf"/>
</dbReference>
<comment type="caution">
    <text evidence="8">The sequence shown here is derived from an EMBL/GenBank/DDBJ whole genome shotgun (WGS) entry which is preliminary data.</text>
</comment>
<feature type="domain" description="ABC transmembrane type-1" evidence="7">
    <location>
        <begin position="94"/>
        <end position="260"/>
    </location>
</feature>
<organism evidence="8 9">
    <name type="scientific">Plakobranchus ocellatus</name>
    <dbReference type="NCBI Taxonomy" id="259542"/>
    <lineage>
        <taxon>Eukaryota</taxon>
        <taxon>Metazoa</taxon>
        <taxon>Spiralia</taxon>
        <taxon>Lophotrochozoa</taxon>
        <taxon>Mollusca</taxon>
        <taxon>Gastropoda</taxon>
        <taxon>Heterobranchia</taxon>
        <taxon>Euthyneura</taxon>
        <taxon>Panpulmonata</taxon>
        <taxon>Sacoglossa</taxon>
        <taxon>Placobranchoidea</taxon>
        <taxon>Plakobranchidae</taxon>
        <taxon>Plakobranchus</taxon>
    </lineage>
</organism>
<keyword evidence="3 6" id="KW-1133">Transmembrane helix</keyword>
<evidence type="ECO:0000256" key="5">
    <source>
        <dbReference type="SAM" id="MobiDB-lite"/>
    </source>
</evidence>
<protein>
    <submittedName>
        <fullName evidence="8">ATP-binding cassette sub-family b member 1</fullName>
    </submittedName>
</protein>